<dbReference type="InterPro" id="IPR058208">
    <property type="entry name" value="PACE"/>
</dbReference>
<feature type="transmembrane region" description="Helical" evidence="1">
    <location>
        <begin position="44"/>
        <end position="66"/>
    </location>
</feature>
<dbReference type="Proteomes" id="UP000254340">
    <property type="component" value="Unassembled WGS sequence"/>
</dbReference>
<keyword evidence="1" id="KW-0812">Transmembrane</keyword>
<keyword evidence="1" id="KW-0472">Membrane</keyword>
<accession>A0A377XE85</accession>
<feature type="transmembrane region" description="Helical" evidence="1">
    <location>
        <begin position="15"/>
        <end position="38"/>
    </location>
</feature>
<dbReference type="NCBIfam" id="NF033665">
    <property type="entry name" value="PACE_efflu_PCE"/>
    <property type="match status" value="1"/>
</dbReference>
<feature type="domain" description="Chlorhexidine efflux transporter" evidence="2">
    <location>
        <begin position="77"/>
        <end position="124"/>
    </location>
</feature>
<dbReference type="NCBIfam" id="NF033664">
    <property type="entry name" value="PACE_transport"/>
    <property type="match status" value="1"/>
</dbReference>
<dbReference type="Pfam" id="PF05232">
    <property type="entry name" value="BTP"/>
    <property type="match status" value="2"/>
</dbReference>
<proteinExistence type="predicted"/>
<name>A0A377XE85_KLEPN</name>
<keyword evidence="1" id="KW-1133">Transmembrane helix</keyword>
<protein>
    <submittedName>
        <fullName evidence="3">Na(+)-translocating NADH-quinone reductase subunit E</fullName>
    </submittedName>
</protein>
<reference evidence="3 4" key="1">
    <citation type="submission" date="2018-06" db="EMBL/GenBank/DDBJ databases">
        <authorList>
            <consortium name="Pathogen Informatics"/>
            <person name="Doyle S."/>
        </authorList>
    </citation>
    <scope>NUCLEOTIDE SEQUENCE [LARGE SCALE GENOMIC DNA]</scope>
    <source>
        <strain evidence="3 4">NCTC5047</strain>
    </source>
</reference>
<organism evidence="3 4">
    <name type="scientific">Klebsiella pneumoniae</name>
    <dbReference type="NCBI Taxonomy" id="573"/>
    <lineage>
        <taxon>Bacteria</taxon>
        <taxon>Pseudomonadati</taxon>
        <taxon>Pseudomonadota</taxon>
        <taxon>Gammaproteobacteria</taxon>
        <taxon>Enterobacterales</taxon>
        <taxon>Enterobacteriaceae</taxon>
        <taxon>Klebsiella/Raoultella group</taxon>
        <taxon>Klebsiella</taxon>
        <taxon>Klebsiella pneumoniae complex</taxon>
    </lineage>
</organism>
<feature type="domain" description="Chlorhexidine efflux transporter" evidence="2">
    <location>
        <begin position="9"/>
        <end position="71"/>
    </location>
</feature>
<dbReference type="AlphaFoldDB" id="A0A377XE85"/>
<feature type="transmembrane region" description="Helical" evidence="1">
    <location>
        <begin position="130"/>
        <end position="148"/>
    </location>
</feature>
<feature type="transmembrane region" description="Helical" evidence="1">
    <location>
        <begin position="87"/>
        <end position="110"/>
    </location>
</feature>
<dbReference type="EMBL" id="UGLH01000005">
    <property type="protein sequence ID" value="STT78822.1"/>
    <property type="molecule type" value="Genomic_DNA"/>
</dbReference>
<sequence>MQQTPHQRKTLTERVIHAITFEGLATLILAPTAAWLMQRSVVEMGGLSILLATLAMVWNIIYNAAFDRLWPVSRFPRQLKVRALHALGFETGFVIIGVTMVAIVLGVSLLQAFMLEIGFMLFFCPTPWPLTGYGTPCASALFVTAARARRRAVNPGADLRRSAATLSPKTIATDEP</sequence>
<evidence type="ECO:0000313" key="3">
    <source>
        <dbReference type="EMBL" id="STT78822.1"/>
    </source>
</evidence>
<evidence type="ECO:0000259" key="2">
    <source>
        <dbReference type="Pfam" id="PF05232"/>
    </source>
</evidence>
<gene>
    <name evidence="3" type="ORF">NCTC5047_01604</name>
</gene>
<dbReference type="InterPro" id="IPR007896">
    <property type="entry name" value="BTP_bacteria"/>
</dbReference>
<evidence type="ECO:0000313" key="4">
    <source>
        <dbReference type="Proteomes" id="UP000254340"/>
    </source>
</evidence>
<evidence type="ECO:0000256" key="1">
    <source>
        <dbReference type="SAM" id="Phobius"/>
    </source>
</evidence>